<dbReference type="EMBL" id="JAEKNQ010000057">
    <property type="protein sequence ID" value="MBJ7604376.1"/>
    <property type="molecule type" value="Genomic_DNA"/>
</dbReference>
<sequence length="338" mass="36377">MIIVMSHQASQAHIEGVIERVVELGLQPEVTRGEDRSVVAVVGANAYAYRESFSHLPGIQEILQISKPFKLASREFLPRDTVVDVGGVPVGGAEVVIMAGPCAVENEEMLVDTARFVKSRGARILRGGAFKPRSSPYSFQGLGEAGLKMLATAREETGLAVVSEVVAPADVGLLCRYVDMLQVGTRNMQNYTLLQEVGRSGKPVLLKRGMSSTIEEWLLAAEYILSQGNRGVVLCERGIRTFETSTRFTLDLNAVPMVRQLSHLPVVVDPSQGTGRWALVRPMSLAAVAAGACGLIVEVHPQPDLALSDGAQSLDFENFTALMADLQRLQAATTPQPA</sequence>
<proteinExistence type="predicted"/>
<organism evidence="4 5">
    <name type="scientific">Candidatus Dormiibacter inghamiae</name>
    <dbReference type="NCBI Taxonomy" id="3127013"/>
    <lineage>
        <taxon>Bacteria</taxon>
        <taxon>Bacillati</taxon>
        <taxon>Candidatus Dormiibacterota</taxon>
        <taxon>Candidatus Dormibacteria</taxon>
        <taxon>Candidatus Dormibacterales</taxon>
        <taxon>Candidatus Dormibacteraceae</taxon>
        <taxon>Candidatus Dormiibacter</taxon>
    </lineage>
</organism>
<reference evidence="4 5" key="1">
    <citation type="submission" date="2020-10" db="EMBL/GenBank/DDBJ databases">
        <title>Ca. Dormibacterota MAGs.</title>
        <authorList>
            <person name="Montgomery K."/>
        </authorList>
    </citation>
    <scope>NUCLEOTIDE SEQUENCE [LARGE SCALE GENOMIC DNA]</scope>
    <source>
        <strain evidence="4">SC8811_S16_3</strain>
    </source>
</reference>
<dbReference type="Pfam" id="PF00793">
    <property type="entry name" value="DAHP_synth_1"/>
    <property type="match status" value="1"/>
</dbReference>
<evidence type="ECO:0000313" key="4">
    <source>
        <dbReference type="EMBL" id="MBJ7604376.1"/>
    </source>
</evidence>
<dbReference type="Gene3D" id="3.30.70.1140">
    <property type="entry name" value="Phospho-2-dehydro-3-deoxyheptonate aldolase, domain 1"/>
    <property type="match status" value="1"/>
</dbReference>
<protein>
    <submittedName>
        <fullName evidence="4">3-deoxy-7-phosphoheptulonate synthase</fullName>
        <ecNumber evidence="4">2.5.1.54</ecNumber>
    </submittedName>
</protein>
<dbReference type="InterPro" id="IPR041071">
    <property type="entry name" value="DAHP_snth_FXD"/>
</dbReference>
<comment type="caution">
    <text evidence="4">The sequence shown here is derived from an EMBL/GenBank/DDBJ whole genome shotgun (WGS) entry which is preliminary data.</text>
</comment>
<dbReference type="InterPro" id="IPR052899">
    <property type="entry name" value="Class-I_DAHP_synthase"/>
</dbReference>
<evidence type="ECO:0000259" key="3">
    <source>
        <dbReference type="Pfam" id="PF18152"/>
    </source>
</evidence>
<dbReference type="GO" id="GO:0009073">
    <property type="term" value="P:aromatic amino acid family biosynthetic process"/>
    <property type="evidence" value="ECO:0007669"/>
    <property type="project" value="InterPro"/>
</dbReference>
<evidence type="ECO:0000259" key="2">
    <source>
        <dbReference type="Pfam" id="PF00793"/>
    </source>
</evidence>
<dbReference type="GO" id="GO:0003849">
    <property type="term" value="F:3-deoxy-7-phosphoheptulonate synthase activity"/>
    <property type="evidence" value="ECO:0007669"/>
    <property type="project" value="UniProtKB-EC"/>
</dbReference>
<evidence type="ECO:0000313" key="5">
    <source>
        <dbReference type="Proteomes" id="UP000620075"/>
    </source>
</evidence>
<dbReference type="InterPro" id="IPR013785">
    <property type="entry name" value="Aldolase_TIM"/>
</dbReference>
<accession>A0A934K9P8</accession>
<dbReference type="SUPFAM" id="SSF51569">
    <property type="entry name" value="Aldolase"/>
    <property type="match status" value="1"/>
</dbReference>
<dbReference type="RefSeq" id="WP_338181915.1">
    <property type="nucleotide sequence ID" value="NZ_JAEKNQ010000057.1"/>
</dbReference>
<dbReference type="PANTHER" id="PTHR43018:SF1">
    <property type="entry name" value="PROTEIN AROA(G)"/>
    <property type="match status" value="1"/>
</dbReference>
<dbReference type="InterPro" id="IPR006218">
    <property type="entry name" value="DAHP1/KDSA"/>
</dbReference>
<dbReference type="NCBIfam" id="NF009239">
    <property type="entry name" value="PRK12595.1"/>
    <property type="match status" value="1"/>
</dbReference>
<dbReference type="InterPro" id="IPR006268">
    <property type="entry name" value="DAHP_syn_2"/>
</dbReference>
<feature type="domain" description="DAHP synthetase I/KDSA" evidence="2">
    <location>
        <begin position="92"/>
        <end position="324"/>
    </location>
</feature>
<dbReference type="Pfam" id="PF18152">
    <property type="entry name" value="DAHP_snth_FXD"/>
    <property type="match status" value="1"/>
</dbReference>
<dbReference type="NCBIfam" id="TIGR01361">
    <property type="entry name" value="DAHP_synth_Bsub"/>
    <property type="match status" value="1"/>
</dbReference>
<keyword evidence="1 4" id="KW-0808">Transferase</keyword>
<dbReference type="PANTHER" id="PTHR43018">
    <property type="entry name" value="PHOSPHO-2-DEHYDRO-3-DEOXYHEPTONATE ALDOLASE"/>
    <property type="match status" value="1"/>
</dbReference>
<name>A0A934K9P8_9BACT</name>
<evidence type="ECO:0000256" key="1">
    <source>
        <dbReference type="ARBA" id="ARBA00022679"/>
    </source>
</evidence>
<dbReference type="EC" id="2.5.1.54" evidence="4"/>
<gene>
    <name evidence="4" type="primary">aroF</name>
    <name evidence="4" type="ORF">JF888_14505</name>
</gene>
<dbReference type="GO" id="GO:0016832">
    <property type="term" value="F:aldehyde-lyase activity"/>
    <property type="evidence" value="ECO:0007669"/>
    <property type="project" value="InterPro"/>
</dbReference>
<feature type="domain" description="DAHP synthase ferredoxin-like" evidence="3">
    <location>
        <begin position="1"/>
        <end position="67"/>
    </location>
</feature>
<dbReference type="Gene3D" id="3.20.20.70">
    <property type="entry name" value="Aldolase class I"/>
    <property type="match status" value="1"/>
</dbReference>
<dbReference type="NCBIfam" id="NF006421">
    <property type="entry name" value="PRK08673.1"/>
    <property type="match status" value="1"/>
</dbReference>
<dbReference type="AlphaFoldDB" id="A0A934K9P8"/>
<dbReference type="Proteomes" id="UP000620075">
    <property type="component" value="Unassembled WGS sequence"/>
</dbReference>